<comment type="caution">
    <text evidence="2">The sequence shown here is derived from an EMBL/GenBank/DDBJ whole genome shotgun (WGS) entry which is preliminary data.</text>
</comment>
<gene>
    <name evidence="2" type="ORF">NLU13_2130</name>
</gene>
<feature type="region of interest" description="Disordered" evidence="1">
    <location>
        <begin position="284"/>
        <end position="339"/>
    </location>
</feature>
<feature type="compositionally biased region" description="Polar residues" evidence="1">
    <location>
        <begin position="174"/>
        <end position="183"/>
    </location>
</feature>
<organism evidence="2 3">
    <name type="scientific">Sarocladium strictum</name>
    <name type="common">Black bundle disease fungus</name>
    <name type="synonym">Acremonium strictum</name>
    <dbReference type="NCBI Taxonomy" id="5046"/>
    <lineage>
        <taxon>Eukaryota</taxon>
        <taxon>Fungi</taxon>
        <taxon>Dikarya</taxon>
        <taxon>Ascomycota</taxon>
        <taxon>Pezizomycotina</taxon>
        <taxon>Sordariomycetes</taxon>
        <taxon>Hypocreomycetidae</taxon>
        <taxon>Hypocreales</taxon>
        <taxon>Sarocladiaceae</taxon>
        <taxon>Sarocladium</taxon>
    </lineage>
</organism>
<reference evidence="2" key="1">
    <citation type="submission" date="2022-10" db="EMBL/GenBank/DDBJ databases">
        <title>Determination and structural analysis of whole genome sequence of Sarocladium strictum F4-1.</title>
        <authorList>
            <person name="Hu L."/>
            <person name="Jiang Y."/>
        </authorList>
    </citation>
    <scope>NUCLEOTIDE SEQUENCE</scope>
    <source>
        <strain evidence="2">F4-1</strain>
    </source>
</reference>
<protein>
    <submittedName>
        <fullName evidence="2">Uncharacterized protein</fullName>
    </submittedName>
</protein>
<evidence type="ECO:0000313" key="2">
    <source>
        <dbReference type="EMBL" id="KAK0392635.1"/>
    </source>
</evidence>
<dbReference type="EMBL" id="JAPDFR010000001">
    <property type="protein sequence ID" value="KAK0392635.1"/>
    <property type="molecule type" value="Genomic_DNA"/>
</dbReference>
<feature type="compositionally biased region" description="Basic and acidic residues" evidence="1">
    <location>
        <begin position="312"/>
        <end position="327"/>
    </location>
</feature>
<feature type="compositionally biased region" description="Low complexity" evidence="1">
    <location>
        <begin position="184"/>
        <end position="197"/>
    </location>
</feature>
<accession>A0AA39GS86</accession>
<feature type="region of interest" description="Disordered" evidence="1">
    <location>
        <begin position="167"/>
        <end position="247"/>
    </location>
</feature>
<evidence type="ECO:0000256" key="1">
    <source>
        <dbReference type="SAM" id="MobiDB-lite"/>
    </source>
</evidence>
<name>A0AA39GS86_SARSR</name>
<evidence type="ECO:0000313" key="3">
    <source>
        <dbReference type="Proteomes" id="UP001175261"/>
    </source>
</evidence>
<dbReference type="AlphaFoldDB" id="A0AA39GS86"/>
<dbReference type="Proteomes" id="UP001175261">
    <property type="component" value="Unassembled WGS sequence"/>
</dbReference>
<proteinExistence type="predicted"/>
<sequence length="399" mass="43278">MTDNLPAPDPSTLVAPILPALPPAAVAQEPAPGVLPLLSPILRQRVQLLSASSTEPWLRLLSYDTAKAAKLVELAQTGAFEPHPVSGEVEIDWDYDAQTRYRRLDEETLQALIAVEMLGLVFQLVYCVGDTAGGGDGWRIGEVTTMDRPDPFVKFEGSPTIAEAERRFKERSTAKASSQTNEFSAASASQSGALAPSHSAEEEEDDDDGYWDRYDATPAGRTPAHNRSPAPRSLAAAQAPTSQDASDEANYFAQYDDVQPAMDNHDPDEEAQLAEHAISPIGASARRMNGPSDANETHGSWTLADADGTESPPRDAHLNADLLHPRPESSASSNGEQTVAKLEQMADKRGENEFSIKQHVSRSIRSLWLLSRGSGIDREEFENMVKTELHLLGMVEDLA</sequence>
<keyword evidence="3" id="KW-1185">Reference proteome</keyword>